<sequence>MTTSPPLQRTAPTSIPFIRMFLLRILASLLFHLPIVLSIPQHSLGTPSHHRRYNRSLEVIAPLPPPPPPPPTTIIEPVPFPLPPTTSFPLPPPTTTTSDPWRDMCLPGQECDCTRIEDKNGEEYFQCVTNPRCDHCWINITTTTTSSSSSTWPTPIILTTPSPVTKNLLSTDYRTLLPGTYTSSARGTAHVVVVQQPASIHFVTLTVTREVRVTPLCEAVGGGGGSPSGGGLMVA</sequence>
<dbReference type="OrthoDB" id="4941480at2759"/>
<keyword evidence="1" id="KW-1133">Transmembrane helix</keyword>
<proteinExistence type="predicted"/>
<dbReference type="Proteomes" id="UP000240760">
    <property type="component" value="Unassembled WGS sequence"/>
</dbReference>
<keyword evidence="1" id="KW-0472">Membrane</keyword>
<evidence type="ECO:0000313" key="3">
    <source>
        <dbReference type="Proteomes" id="UP000240760"/>
    </source>
</evidence>
<name>A0A2T4CBR9_TRILO</name>
<dbReference type="AlphaFoldDB" id="A0A2T4CBR9"/>
<protein>
    <submittedName>
        <fullName evidence="2">Uncharacterized protein</fullName>
    </submittedName>
</protein>
<keyword evidence="3" id="KW-1185">Reference proteome</keyword>
<dbReference type="EMBL" id="KZ679128">
    <property type="protein sequence ID" value="PTB79021.1"/>
    <property type="molecule type" value="Genomic_DNA"/>
</dbReference>
<gene>
    <name evidence="2" type="ORF">M440DRAFT_351237</name>
</gene>
<keyword evidence="1" id="KW-0812">Transmembrane</keyword>
<accession>A0A2T4CBR9</accession>
<evidence type="ECO:0000256" key="1">
    <source>
        <dbReference type="SAM" id="Phobius"/>
    </source>
</evidence>
<reference evidence="2 3" key="1">
    <citation type="submission" date="2016-07" db="EMBL/GenBank/DDBJ databases">
        <title>Multiple horizontal gene transfer events from other fungi enriched the ability of initially mycotrophic Trichoderma (Ascomycota) to feed on dead plant biomass.</title>
        <authorList>
            <consortium name="DOE Joint Genome Institute"/>
            <person name="Aerts A."/>
            <person name="Atanasova L."/>
            <person name="Chenthamara K."/>
            <person name="Zhang J."/>
            <person name="Grujic M."/>
            <person name="Henrissat B."/>
            <person name="Kuo A."/>
            <person name="Salamov A."/>
            <person name="Lipzen A."/>
            <person name="Labutti K."/>
            <person name="Barry K."/>
            <person name="Miao Y."/>
            <person name="Rahimi M.J."/>
            <person name="Shen Q."/>
            <person name="Grigoriev I.V."/>
            <person name="Kubicek C.P."/>
            <person name="Druzhinina I.S."/>
        </authorList>
    </citation>
    <scope>NUCLEOTIDE SEQUENCE [LARGE SCALE GENOMIC DNA]</scope>
    <source>
        <strain evidence="2 3">ATCC 18648</strain>
    </source>
</reference>
<feature type="transmembrane region" description="Helical" evidence="1">
    <location>
        <begin position="21"/>
        <end position="39"/>
    </location>
</feature>
<organism evidence="2 3">
    <name type="scientific">Trichoderma longibrachiatum ATCC 18648</name>
    <dbReference type="NCBI Taxonomy" id="983965"/>
    <lineage>
        <taxon>Eukaryota</taxon>
        <taxon>Fungi</taxon>
        <taxon>Dikarya</taxon>
        <taxon>Ascomycota</taxon>
        <taxon>Pezizomycotina</taxon>
        <taxon>Sordariomycetes</taxon>
        <taxon>Hypocreomycetidae</taxon>
        <taxon>Hypocreales</taxon>
        <taxon>Hypocreaceae</taxon>
        <taxon>Trichoderma</taxon>
    </lineage>
</organism>
<evidence type="ECO:0000313" key="2">
    <source>
        <dbReference type="EMBL" id="PTB79021.1"/>
    </source>
</evidence>